<feature type="transmembrane region" description="Helical" evidence="2">
    <location>
        <begin position="147"/>
        <end position="169"/>
    </location>
</feature>
<evidence type="ECO:0000313" key="5">
    <source>
        <dbReference type="Proteomes" id="UP000215005"/>
    </source>
</evidence>
<feature type="transmembrane region" description="Helical" evidence="2">
    <location>
        <begin position="123"/>
        <end position="140"/>
    </location>
</feature>
<dbReference type="KEGG" id="ngv:CDO52_23800"/>
<accession>A0A223SBM3</accession>
<sequence length="176" mass="18429">MTPFRFSNRAVAVVVGLIAAGYLALAFQLPDFTAVSVPVQPATLPRWLGVFLLVLAALLFFQRTPPEEDGGPGGTAAPTASGTDTTGPEGGTRLGRLADSRLELALFASSIAVYIALLEPVGFLISTTVYIAAVTAYLGYRRHWVTGLVSVGVAAGLYFLMSDFLNVALPAGPLPF</sequence>
<name>A0A223SBM3_9ACTN</name>
<feature type="transmembrane region" description="Helical" evidence="2">
    <location>
        <begin position="42"/>
        <end position="61"/>
    </location>
</feature>
<feature type="compositionally biased region" description="Low complexity" evidence="1">
    <location>
        <begin position="75"/>
        <end position="87"/>
    </location>
</feature>
<reference evidence="4 5" key="1">
    <citation type="submission" date="2017-08" db="EMBL/GenBank/DDBJ databases">
        <title>The complete genome sequence of Nocardiopsis gilva YIM 90087.</title>
        <authorList>
            <person name="Yin M."/>
            <person name="Tang S."/>
        </authorList>
    </citation>
    <scope>NUCLEOTIDE SEQUENCE [LARGE SCALE GENOMIC DNA]</scope>
    <source>
        <strain evidence="4 5">YIM 90087</strain>
    </source>
</reference>
<dbReference type="RefSeq" id="WP_017618678.1">
    <property type="nucleotide sequence ID" value="NZ_ANBG01000181.1"/>
</dbReference>
<evidence type="ECO:0000256" key="1">
    <source>
        <dbReference type="SAM" id="MobiDB-lite"/>
    </source>
</evidence>
<evidence type="ECO:0000313" key="4">
    <source>
        <dbReference type="EMBL" id="ASU85419.1"/>
    </source>
</evidence>
<evidence type="ECO:0000259" key="3">
    <source>
        <dbReference type="Pfam" id="PF07331"/>
    </source>
</evidence>
<feature type="transmembrane region" description="Helical" evidence="2">
    <location>
        <begin position="102"/>
        <end position="117"/>
    </location>
</feature>
<keyword evidence="5" id="KW-1185">Reference proteome</keyword>
<dbReference type="AlphaFoldDB" id="A0A223SBM3"/>
<dbReference type="OrthoDB" id="2426743at2"/>
<evidence type="ECO:0000256" key="2">
    <source>
        <dbReference type="SAM" id="Phobius"/>
    </source>
</evidence>
<protein>
    <submittedName>
        <fullName evidence="4">Tripartite tricarboxylate transporter TctB family protein</fullName>
    </submittedName>
</protein>
<proteinExistence type="predicted"/>
<dbReference type="Pfam" id="PF07331">
    <property type="entry name" value="TctB"/>
    <property type="match status" value="1"/>
</dbReference>
<feature type="region of interest" description="Disordered" evidence="1">
    <location>
        <begin position="66"/>
        <end position="92"/>
    </location>
</feature>
<dbReference type="InterPro" id="IPR009936">
    <property type="entry name" value="DUF1468"/>
</dbReference>
<keyword evidence="2" id="KW-0472">Membrane</keyword>
<keyword evidence="2" id="KW-1133">Transmembrane helix</keyword>
<gene>
    <name evidence="4" type="ORF">CDO52_23800</name>
</gene>
<dbReference type="Proteomes" id="UP000215005">
    <property type="component" value="Chromosome"/>
</dbReference>
<feature type="domain" description="DUF1468" evidence="3">
    <location>
        <begin position="11"/>
        <end position="170"/>
    </location>
</feature>
<organism evidence="4 5">
    <name type="scientific">Nocardiopsis gilva YIM 90087</name>
    <dbReference type="NCBI Taxonomy" id="1235441"/>
    <lineage>
        <taxon>Bacteria</taxon>
        <taxon>Bacillati</taxon>
        <taxon>Actinomycetota</taxon>
        <taxon>Actinomycetes</taxon>
        <taxon>Streptosporangiales</taxon>
        <taxon>Nocardiopsidaceae</taxon>
        <taxon>Nocardiopsis</taxon>
    </lineage>
</organism>
<keyword evidence="2" id="KW-0812">Transmembrane</keyword>
<dbReference type="EMBL" id="CP022753">
    <property type="protein sequence ID" value="ASU85419.1"/>
    <property type="molecule type" value="Genomic_DNA"/>
</dbReference>